<organism evidence="3 4">
    <name type="scientific">Salinispora arenicola</name>
    <dbReference type="NCBI Taxonomy" id="168697"/>
    <lineage>
        <taxon>Bacteria</taxon>
        <taxon>Bacillati</taxon>
        <taxon>Actinomycetota</taxon>
        <taxon>Actinomycetes</taxon>
        <taxon>Micromonosporales</taxon>
        <taxon>Micromonosporaceae</taxon>
        <taxon>Salinispora</taxon>
    </lineage>
</organism>
<dbReference type="EMBL" id="VFOL01000001">
    <property type="protein sequence ID" value="TQL38218.1"/>
    <property type="molecule type" value="Genomic_DNA"/>
</dbReference>
<evidence type="ECO:0000313" key="2">
    <source>
        <dbReference type="EMBL" id="GIM85664.1"/>
    </source>
</evidence>
<comment type="caution">
    <text evidence="3">The sequence shown here is derived from an EMBL/GenBank/DDBJ whole genome shotgun (WGS) entry which is preliminary data.</text>
</comment>
<evidence type="ECO:0008006" key="6">
    <source>
        <dbReference type="Google" id="ProtNLM"/>
    </source>
</evidence>
<dbReference type="EMBL" id="BOQM01000015">
    <property type="protein sequence ID" value="GIM85664.1"/>
    <property type="molecule type" value="Genomic_DNA"/>
</dbReference>
<sequence>MPRITAGLAAAVTAGVLAIAGTAAPAAARPSVTAELSNFRVGIQMIDKGSQIGDSEYTPYSNFGGGCSPFAGDTNTYDPDGARLFLEPPPRVTPLTRDFRIGAQATDKNGSQTGVLQWSPWASEGGGVSPFAFDTSGYDPDQLKVCLETRDMPAGIVFYDFRLSIKMVDHGSADQGGTRQFTPWAADGGGASPWAYDSNKYDPDGFAVGIEVY</sequence>
<dbReference type="Proteomes" id="UP000677457">
    <property type="component" value="Unassembled WGS sequence"/>
</dbReference>
<proteinExistence type="predicted"/>
<feature type="chain" id="PRO_5038413085" description="Secreted protein" evidence="1">
    <location>
        <begin position="29"/>
        <end position="213"/>
    </location>
</feature>
<dbReference type="Proteomes" id="UP000315983">
    <property type="component" value="Unassembled WGS sequence"/>
</dbReference>
<protein>
    <recommendedName>
        <fullName evidence="6">Secreted protein</fullName>
    </recommendedName>
</protein>
<evidence type="ECO:0000313" key="5">
    <source>
        <dbReference type="Proteomes" id="UP000677457"/>
    </source>
</evidence>
<evidence type="ECO:0000256" key="1">
    <source>
        <dbReference type="SAM" id="SignalP"/>
    </source>
</evidence>
<feature type="signal peptide" evidence="1">
    <location>
        <begin position="1"/>
        <end position="28"/>
    </location>
</feature>
<evidence type="ECO:0000313" key="4">
    <source>
        <dbReference type="Proteomes" id="UP000315983"/>
    </source>
</evidence>
<reference evidence="2 5" key="2">
    <citation type="submission" date="2021-03" db="EMBL/GenBank/DDBJ databases">
        <title>Whole genome shotgun sequence of Salinispora arenicola NBRC 105043.</title>
        <authorList>
            <person name="Komaki H."/>
            <person name="Tamura T."/>
        </authorList>
    </citation>
    <scope>NUCLEOTIDE SEQUENCE [LARGE SCALE GENOMIC DNA]</scope>
    <source>
        <strain evidence="2 5">NBRC 105043</strain>
    </source>
</reference>
<keyword evidence="1" id="KW-0732">Signal</keyword>
<keyword evidence="5" id="KW-1185">Reference proteome</keyword>
<evidence type="ECO:0000313" key="3">
    <source>
        <dbReference type="EMBL" id="TQL38218.1"/>
    </source>
</evidence>
<name>A0A542XQT8_SALAC</name>
<dbReference type="GeneID" id="93772606"/>
<dbReference type="AlphaFoldDB" id="A0A542XQT8"/>
<dbReference type="RefSeq" id="WP_016812733.1">
    <property type="nucleotide sequence ID" value="NZ_BOQM01000015.1"/>
</dbReference>
<reference evidence="3 4" key="1">
    <citation type="submission" date="2019-06" db="EMBL/GenBank/DDBJ databases">
        <title>Sequencing the genomes of 1000 actinobacteria strains.</title>
        <authorList>
            <person name="Klenk H.-P."/>
        </authorList>
    </citation>
    <scope>NUCLEOTIDE SEQUENCE [LARGE SCALE GENOMIC DNA]</scope>
    <source>
        <strain evidence="3 4">DSM 44819</strain>
    </source>
</reference>
<accession>A0A542XQT8</accession>
<gene>
    <name evidence="3" type="ORF">FB564_3410</name>
    <name evidence="2" type="ORF">Sar04_24000</name>
</gene>